<feature type="zinc finger region" description="C3H1-type" evidence="1">
    <location>
        <begin position="5"/>
        <end position="32"/>
    </location>
</feature>
<accession>A0A0N1P0M4</accession>
<feature type="domain" description="C3H1-type" evidence="2">
    <location>
        <begin position="5"/>
        <end position="32"/>
    </location>
</feature>
<organism evidence="3 4">
    <name type="scientific">Cyphellophora attinorum</name>
    <dbReference type="NCBI Taxonomy" id="1664694"/>
    <lineage>
        <taxon>Eukaryota</taxon>
        <taxon>Fungi</taxon>
        <taxon>Dikarya</taxon>
        <taxon>Ascomycota</taxon>
        <taxon>Pezizomycotina</taxon>
        <taxon>Eurotiomycetes</taxon>
        <taxon>Chaetothyriomycetidae</taxon>
        <taxon>Chaetothyriales</taxon>
        <taxon>Cyphellophoraceae</taxon>
        <taxon>Cyphellophora</taxon>
    </lineage>
</organism>
<keyword evidence="4" id="KW-1185">Reference proteome</keyword>
<name>A0A0N1P0M4_9EURO</name>
<dbReference type="GO" id="GO:0008270">
    <property type="term" value="F:zinc ion binding"/>
    <property type="evidence" value="ECO:0007669"/>
    <property type="project" value="UniProtKB-KW"/>
</dbReference>
<sequence>MFRPNRRKVVCKQFNFGYCSFGGACGFSSVWTARDSWPESLPAAYVGEAAVDENTTFVDPLPYSGPVLRSTSLRNDPATPFPRHNNDLLNISDIIILPTTSECSSRRRDYLPDRNMREPDSRNPRKMLEDLEQAFRVQRADEAINWRLCVMEALKSMLKALKFPSHTHTTLSLCNDRKYWHHRKVTVTEASGSFNKQSFKLSVEFTAQLGVGMPLNVKKSLA</sequence>
<evidence type="ECO:0000256" key="1">
    <source>
        <dbReference type="PROSITE-ProRule" id="PRU00723"/>
    </source>
</evidence>
<reference evidence="3 4" key="1">
    <citation type="submission" date="2015-06" db="EMBL/GenBank/DDBJ databases">
        <title>Draft genome of the ant-associated black yeast Phialophora attae CBS 131958.</title>
        <authorList>
            <person name="Moreno L.F."/>
            <person name="Stielow B.J."/>
            <person name="de Hoog S."/>
            <person name="Vicente V.A."/>
            <person name="Weiss V.A."/>
            <person name="de Vries M."/>
            <person name="Cruz L.M."/>
            <person name="Souza E.M."/>
        </authorList>
    </citation>
    <scope>NUCLEOTIDE SEQUENCE [LARGE SCALE GENOMIC DNA]</scope>
    <source>
        <strain evidence="3 4">CBS 131958</strain>
    </source>
</reference>
<keyword evidence="1" id="KW-0479">Metal-binding</keyword>
<dbReference type="GeneID" id="28733501"/>
<comment type="caution">
    <text evidence="3">The sequence shown here is derived from an EMBL/GenBank/DDBJ whole genome shotgun (WGS) entry which is preliminary data.</text>
</comment>
<dbReference type="EMBL" id="LFJN01000006">
    <property type="protein sequence ID" value="KPI43007.1"/>
    <property type="molecule type" value="Genomic_DNA"/>
</dbReference>
<evidence type="ECO:0000313" key="4">
    <source>
        <dbReference type="Proteomes" id="UP000038010"/>
    </source>
</evidence>
<protein>
    <recommendedName>
        <fullName evidence="2">C3H1-type domain-containing protein</fullName>
    </recommendedName>
</protein>
<dbReference type="RefSeq" id="XP_018002970.1">
    <property type="nucleotide sequence ID" value="XM_018141621.1"/>
</dbReference>
<dbReference type="InterPro" id="IPR000571">
    <property type="entry name" value="Znf_CCCH"/>
</dbReference>
<gene>
    <name evidence="3" type="ORF">AB675_1711</name>
</gene>
<keyword evidence="1" id="KW-0863">Zinc-finger</keyword>
<dbReference type="AlphaFoldDB" id="A0A0N1P0M4"/>
<dbReference type="VEuPathDB" id="FungiDB:AB675_1711"/>
<dbReference type="PROSITE" id="PS50103">
    <property type="entry name" value="ZF_C3H1"/>
    <property type="match status" value="1"/>
</dbReference>
<evidence type="ECO:0000313" key="3">
    <source>
        <dbReference type="EMBL" id="KPI43007.1"/>
    </source>
</evidence>
<proteinExistence type="predicted"/>
<keyword evidence="1" id="KW-0862">Zinc</keyword>
<evidence type="ECO:0000259" key="2">
    <source>
        <dbReference type="PROSITE" id="PS50103"/>
    </source>
</evidence>
<dbReference type="Proteomes" id="UP000038010">
    <property type="component" value="Unassembled WGS sequence"/>
</dbReference>
<dbReference type="PROSITE" id="PS51257">
    <property type="entry name" value="PROKAR_LIPOPROTEIN"/>
    <property type="match status" value="1"/>
</dbReference>